<evidence type="ECO:0000313" key="2">
    <source>
        <dbReference type="EMBL" id="SJL15211.1"/>
    </source>
</evidence>
<sequence>MAMVSSGERQADIRPLTAHTSLPCSHHAPTPSAHNSSHRTQRTLPSITARQEFAIARERSSSPPPVDPGGKLEEEDVDDEDVKPIPKPPGEPGRPKSGDYNFEQALSWLDAIYQQFNHIHREAHRRLETRKSFKNQSIELTQAICDDAVNEHSILQVYENSWPVRDMLKLRLKYTSEKARHQKGKKMQQNLAWIVYDGSPGIDL</sequence>
<protein>
    <submittedName>
        <fullName evidence="2">Uncharacterized protein</fullName>
    </submittedName>
</protein>
<dbReference type="AlphaFoldDB" id="A0A284S2F5"/>
<name>A0A284S2F5_ARMOS</name>
<organism evidence="2 3">
    <name type="scientific">Armillaria ostoyae</name>
    <name type="common">Armillaria root rot fungus</name>
    <dbReference type="NCBI Taxonomy" id="47428"/>
    <lineage>
        <taxon>Eukaryota</taxon>
        <taxon>Fungi</taxon>
        <taxon>Dikarya</taxon>
        <taxon>Basidiomycota</taxon>
        <taxon>Agaricomycotina</taxon>
        <taxon>Agaricomycetes</taxon>
        <taxon>Agaricomycetidae</taxon>
        <taxon>Agaricales</taxon>
        <taxon>Marasmiineae</taxon>
        <taxon>Physalacriaceae</taxon>
        <taxon>Armillaria</taxon>
    </lineage>
</organism>
<accession>A0A284S2F5</accession>
<gene>
    <name evidence="2" type="ORF">ARMOST_18697</name>
</gene>
<keyword evidence="3" id="KW-1185">Reference proteome</keyword>
<dbReference type="EMBL" id="FUEG01000027">
    <property type="protein sequence ID" value="SJL15211.1"/>
    <property type="molecule type" value="Genomic_DNA"/>
</dbReference>
<feature type="region of interest" description="Disordered" evidence="1">
    <location>
        <begin position="1"/>
        <end position="98"/>
    </location>
</feature>
<evidence type="ECO:0000313" key="3">
    <source>
        <dbReference type="Proteomes" id="UP000219338"/>
    </source>
</evidence>
<reference evidence="3" key="1">
    <citation type="journal article" date="2017" name="Nat. Ecol. Evol.">
        <title>Genome expansion and lineage-specific genetic innovations in the forest pathogenic fungi Armillaria.</title>
        <authorList>
            <person name="Sipos G."/>
            <person name="Prasanna A.N."/>
            <person name="Walter M.C."/>
            <person name="O'Connor E."/>
            <person name="Balint B."/>
            <person name="Krizsan K."/>
            <person name="Kiss B."/>
            <person name="Hess J."/>
            <person name="Varga T."/>
            <person name="Slot J."/>
            <person name="Riley R."/>
            <person name="Boka B."/>
            <person name="Rigling D."/>
            <person name="Barry K."/>
            <person name="Lee J."/>
            <person name="Mihaltcheva S."/>
            <person name="LaButti K."/>
            <person name="Lipzen A."/>
            <person name="Waldron R."/>
            <person name="Moloney N.M."/>
            <person name="Sperisen C."/>
            <person name="Kredics L."/>
            <person name="Vagvoelgyi C."/>
            <person name="Patrignani A."/>
            <person name="Fitzpatrick D."/>
            <person name="Nagy I."/>
            <person name="Doyle S."/>
            <person name="Anderson J.B."/>
            <person name="Grigoriev I.V."/>
            <person name="Gueldener U."/>
            <person name="Muensterkoetter M."/>
            <person name="Nagy L.G."/>
        </authorList>
    </citation>
    <scope>NUCLEOTIDE SEQUENCE [LARGE SCALE GENOMIC DNA]</scope>
    <source>
        <strain evidence="3">C18/9</strain>
    </source>
</reference>
<dbReference type="Proteomes" id="UP000219338">
    <property type="component" value="Unassembled WGS sequence"/>
</dbReference>
<evidence type="ECO:0000256" key="1">
    <source>
        <dbReference type="SAM" id="MobiDB-lite"/>
    </source>
</evidence>
<dbReference type="STRING" id="47428.A0A284S2F5"/>
<proteinExistence type="predicted"/>
<dbReference type="OrthoDB" id="2686745at2759"/>